<organism evidence="1 2">
    <name type="scientific">Acinetobacter pittii</name>
    <name type="common">Acinetobacter genomosp. 3</name>
    <dbReference type="NCBI Taxonomy" id="48296"/>
    <lineage>
        <taxon>Bacteria</taxon>
        <taxon>Pseudomonadati</taxon>
        <taxon>Pseudomonadota</taxon>
        <taxon>Gammaproteobacteria</taxon>
        <taxon>Moraxellales</taxon>
        <taxon>Moraxellaceae</taxon>
        <taxon>Acinetobacter</taxon>
        <taxon>Acinetobacter calcoaceticus/baumannii complex</taxon>
    </lineage>
</organism>
<protein>
    <submittedName>
        <fullName evidence="1">Uncharacterized protein</fullName>
    </submittedName>
</protein>
<evidence type="ECO:0000313" key="2">
    <source>
        <dbReference type="Proteomes" id="UP000271320"/>
    </source>
</evidence>
<name>A0A429K241_ACIPI</name>
<evidence type="ECO:0000313" key="1">
    <source>
        <dbReference type="EMBL" id="RSO57901.1"/>
    </source>
</evidence>
<dbReference type="Proteomes" id="UP000271320">
    <property type="component" value="Unassembled WGS sequence"/>
</dbReference>
<reference evidence="1 2" key="1">
    <citation type="submission" date="2018-10" db="EMBL/GenBank/DDBJ databases">
        <title>GWAS and RNA-Seq identify cryptic mechanisms of antimicrobial resistance in Acinetobacter baumannii.</title>
        <authorList>
            <person name="Sahl J.W."/>
        </authorList>
    </citation>
    <scope>NUCLEOTIDE SEQUENCE [LARGE SCALE GENOMIC DNA]</scope>
    <source>
        <strain evidence="1 2">TG41884</strain>
    </source>
</reference>
<gene>
    <name evidence="1" type="ORF">EA752_14730</name>
</gene>
<dbReference type="EMBL" id="RFEW01000012">
    <property type="protein sequence ID" value="RSO57901.1"/>
    <property type="molecule type" value="Genomic_DNA"/>
</dbReference>
<comment type="caution">
    <text evidence="1">The sequence shown here is derived from an EMBL/GenBank/DDBJ whole genome shotgun (WGS) entry which is preliminary data.</text>
</comment>
<proteinExistence type="predicted"/>
<accession>A0A429K241</accession>
<dbReference type="AlphaFoldDB" id="A0A429K241"/>
<sequence length="80" mass="9206">MAWLSNQHAPTKSNQLCILAIKIDDDSIDYLPAIWDLCDSEDKHFTLTVDRPDIGDVLKLNQVDAYMIYHPLTIEDTKLF</sequence>